<dbReference type="RefSeq" id="WP_074926342.1">
    <property type="nucleotide sequence ID" value="NZ_FOWR01000009.1"/>
</dbReference>
<sequence length="368" mass="40968">MKVLITGASGFIGKNLRFFLEEKGEHELFLIDRDNAEAELNEALSAADFIFHLAGINRPKSESEFKEGNTDLTQKIVDKLSELGKNTPILVTSSIHADGETAYGKSKAGAEEAVLTYGEKTGAEVFVYRLPNVFGKWCRPNYNSVVATFCHNVVNGLPLTINDSEAKITLVYIDDVCEAFCAHLDSQSCSGYQSVETQYPTTVGEIAGLVNKFKESRETLIVGNVGQGLERALYSTYLSYFSPEQFSYTVPSYSDPRGTFCELLKTKDAGQVSFFTAHPGITRGGHYHHTKNEKFLVIKGIAKFKFQHIVTGEYREQTVTGDDYCVVETVPGWTHDVTNIGEEELIVMLWANEIFDREKPDTFAKVIE</sequence>
<dbReference type="NCBIfam" id="NF047837">
    <property type="entry name" value="UDPAcbARedWbcJ"/>
    <property type="match status" value="1"/>
</dbReference>
<dbReference type="Pfam" id="PF14667">
    <property type="entry name" value="Polysacc_synt_C"/>
    <property type="match status" value="1"/>
</dbReference>
<evidence type="ECO:0000259" key="1">
    <source>
        <dbReference type="Pfam" id="PF01370"/>
    </source>
</evidence>
<proteinExistence type="predicted"/>
<organism evidence="3 4">
    <name type="scientific">Enterovibrio norvegicus DSM 15893</name>
    <dbReference type="NCBI Taxonomy" id="1121869"/>
    <lineage>
        <taxon>Bacteria</taxon>
        <taxon>Pseudomonadati</taxon>
        <taxon>Pseudomonadota</taxon>
        <taxon>Gammaproteobacteria</taxon>
        <taxon>Vibrionales</taxon>
        <taxon>Vibrionaceae</taxon>
        <taxon>Enterovibrio</taxon>
    </lineage>
</organism>
<dbReference type="PANTHER" id="PTHR43245">
    <property type="entry name" value="BIFUNCTIONAL POLYMYXIN RESISTANCE PROTEIN ARNA"/>
    <property type="match status" value="1"/>
</dbReference>
<dbReference type="OrthoDB" id="9801056at2"/>
<accession>A0A1I5N901</accession>
<evidence type="ECO:0000313" key="3">
    <source>
        <dbReference type="EMBL" id="SFP18385.1"/>
    </source>
</evidence>
<dbReference type="InterPro" id="IPR029303">
    <property type="entry name" value="CapF_C"/>
</dbReference>
<dbReference type="InterPro" id="IPR050177">
    <property type="entry name" value="Lipid_A_modif_metabolic_enz"/>
</dbReference>
<dbReference type="SUPFAM" id="SSF51182">
    <property type="entry name" value="RmlC-like cupins"/>
    <property type="match status" value="1"/>
</dbReference>
<dbReference type="Pfam" id="PF01370">
    <property type="entry name" value="Epimerase"/>
    <property type="match status" value="1"/>
</dbReference>
<dbReference type="AlphaFoldDB" id="A0A1I5N901"/>
<feature type="domain" description="NAD-dependent epimerase/dehydratase" evidence="1">
    <location>
        <begin position="3"/>
        <end position="186"/>
    </location>
</feature>
<dbReference type="EMBL" id="FOWR01000009">
    <property type="protein sequence ID" value="SFP18385.1"/>
    <property type="molecule type" value="Genomic_DNA"/>
</dbReference>
<dbReference type="InterPro" id="IPR036291">
    <property type="entry name" value="NAD(P)-bd_dom_sf"/>
</dbReference>
<evidence type="ECO:0000259" key="2">
    <source>
        <dbReference type="Pfam" id="PF14667"/>
    </source>
</evidence>
<dbReference type="Gene3D" id="2.60.120.10">
    <property type="entry name" value="Jelly Rolls"/>
    <property type="match status" value="1"/>
</dbReference>
<dbReference type="Gene3D" id="3.40.50.720">
    <property type="entry name" value="NAD(P)-binding Rossmann-like Domain"/>
    <property type="match status" value="1"/>
</dbReference>
<dbReference type="Proteomes" id="UP000182692">
    <property type="component" value="Unassembled WGS sequence"/>
</dbReference>
<dbReference type="CDD" id="cd07007">
    <property type="entry name" value="cupin_CapF-like_C"/>
    <property type="match status" value="1"/>
</dbReference>
<dbReference type="PANTHER" id="PTHR43245:SF55">
    <property type="entry name" value="NAD(P)-BINDING DOMAIN-CONTAINING PROTEIN"/>
    <property type="match status" value="1"/>
</dbReference>
<name>A0A1I5N901_9GAMM</name>
<reference evidence="3 4" key="1">
    <citation type="submission" date="2016-10" db="EMBL/GenBank/DDBJ databases">
        <authorList>
            <person name="de Groot N.N."/>
        </authorList>
    </citation>
    <scope>NUCLEOTIDE SEQUENCE [LARGE SCALE GENOMIC DNA]</scope>
    <source>
        <strain evidence="3 4">DSM 15893</strain>
    </source>
</reference>
<dbReference type="InterPro" id="IPR011051">
    <property type="entry name" value="RmlC_Cupin_sf"/>
</dbReference>
<dbReference type="InterPro" id="IPR014710">
    <property type="entry name" value="RmlC-like_jellyroll"/>
</dbReference>
<gene>
    <name evidence="3" type="ORF">SAMN03084138_01529</name>
</gene>
<evidence type="ECO:0000313" key="4">
    <source>
        <dbReference type="Proteomes" id="UP000182692"/>
    </source>
</evidence>
<dbReference type="InterPro" id="IPR001509">
    <property type="entry name" value="Epimerase_deHydtase"/>
</dbReference>
<dbReference type="SUPFAM" id="SSF51735">
    <property type="entry name" value="NAD(P)-binding Rossmann-fold domains"/>
    <property type="match status" value="1"/>
</dbReference>
<feature type="domain" description="Capsular polysaccharide assembling protein CapF C-terminal" evidence="2">
    <location>
        <begin position="254"/>
        <end position="363"/>
    </location>
</feature>
<dbReference type="GeneID" id="35871896"/>
<dbReference type="STRING" id="1121869.SAMN03084138_01529"/>
<protein>
    <submittedName>
        <fullName evidence="3">UDP-2-acetamido-2,6-beta-L-arabino-hexul-4-ose reductase</fullName>
    </submittedName>
</protein>